<dbReference type="InterPro" id="IPR011989">
    <property type="entry name" value="ARM-like"/>
</dbReference>
<keyword evidence="1" id="KW-0378">Hydrolase</keyword>
<dbReference type="GO" id="GO:0017025">
    <property type="term" value="F:TBP-class protein binding"/>
    <property type="evidence" value="ECO:0007669"/>
    <property type="project" value="InterPro"/>
</dbReference>
<dbReference type="Proteomes" id="UP000054408">
    <property type="component" value="Unassembled WGS sequence"/>
</dbReference>
<name>A0A0L0DPY0_THETB</name>
<dbReference type="SMART" id="SM00487">
    <property type="entry name" value="DEXDc"/>
    <property type="match status" value="1"/>
</dbReference>
<gene>
    <name evidence="7" type="ORF">AMSG_10352</name>
</gene>
<dbReference type="PANTHER" id="PTHR36498:SF1">
    <property type="entry name" value="TATA-BINDING PROTEIN-ASSOCIATED FACTOR 172"/>
    <property type="match status" value="1"/>
</dbReference>
<reference evidence="7 8" key="1">
    <citation type="submission" date="2010-05" db="EMBL/GenBank/DDBJ databases">
        <title>The Genome Sequence of Thecamonas trahens ATCC 50062.</title>
        <authorList>
            <consortium name="The Broad Institute Genome Sequencing Platform"/>
            <person name="Russ C."/>
            <person name="Cuomo C."/>
            <person name="Shea T."/>
            <person name="Young S.K."/>
            <person name="Zeng Q."/>
            <person name="Koehrsen M."/>
            <person name="Haas B."/>
            <person name="Borodovsky M."/>
            <person name="Guigo R."/>
            <person name="Alvarado L."/>
            <person name="Berlin A."/>
            <person name="Bochicchio J."/>
            <person name="Borenstein D."/>
            <person name="Chapman S."/>
            <person name="Chen Z."/>
            <person name="Freedman E."/>
            <person name="Gellesch M."/>
            <person name="Goldberg J."/>
            <person name="Griggs A."/>
            <person name="Gujja S."/>
            <person name="Heilman E."/>
            <person name="Heiman D."/>
            <person name="Hepburn T."/>
            <person name="Howarth C."/>
            <person name="Jen D."/>
            <person name="Larson L."/>
            <person name="Mehta T."/>
            <person name="Park D."/>
            <person name="Pearson M."/>
            <person name="Roberts A."/>
            <person name="Saif S."/>
            <person name="Shenoy N."/>
            <person name="Sisk P."/>
            <person name="Stolte C."/>
            <person name="Sykes S."/>
            <person name="Thomson T."/>
            <person name="Walk T."/>
            <person name="White J."/>
            <person name="Yandava C."/>
            <person name="Burger G."/>
            <person name="Gray M.W."/>
            <person name="Holland P.W.H."/>
            <person name="King N."/>
            <person name="Lang F.B.F."/>
            <person name="Roger A.J."/>
            <person name="Ruiz-Trillo I."/>
            <person name="Lander E."/>
            <person name="Nusbaum C."/>
        </authorList>
    </citation>
    <scope>NUCLEOTIDE SEQUENCE [LARGE SCALE GENOMIC DNA]</scope>
    <source>
        <strain evidence="7 8">ATCC 50062</strain>
    </source>
</reference>
<feature type="domain" description="Helicase C-terminal" evidence="6">
    <location>
        <begin position="1620"/>
        <end position="1784"/>
    </location>
</feature>
<dbReference type="InterPro" id="IPR044972">
    <property type="entry name" value="Mot1"/>
</dbReference>
<dbReference type="PANTHER" id="PTHR36498">
    <property type="entry name" value="TATA-BINDING PROTEIN-ASSOCIATED FACTOR 172"/>
    <property type="match status" value="1"/>
</dbReference>
<dbReference type="GO" id="GO:0016887">
    <property type="term" value="F:ATP hydrolysis activity"/>
    <property type="evidence" value="ECO:0007669"/>
    <property type="project" value="InterPro"/>
</dbReference>
<evidence type="ECO:0000313" key="8">
    <source>
        <dbReference type="Proteomes" id="UP000054408"/>
    </source>
</evidence>
<keyword evidence="3" id="KW-0238">DNA-binding</keyword>
<dbReference type="InterPro" id="IPR038718">
    <property type="entry name" value="SNF2-like_sf"/>
</dbReference>
<accession>A0A0L0DPY0</accession>
<dbReference type="Gene3D" id="3.40.50.300">
    <property type="entry name" value="P-loop containing nucleotide triphosphate hydrolases"/>
    <property type="match status" value="1"/>
</dbReference>
<protein>
    <submittedName>
        <fullName evidence="7">TATA-binding protein-associated factor 172</fullName>
    </submittedName>
</protein>
<dbReference type="SMART" id="SM00490">
    <property type="entry name" value="HELICc"/>
    <property type="match status" value="1"/>
</dbReference>
<dbReference type="GO" id="GO:0004386">
    <property type="term" value="F:helicase activity"/>
    <property type="evidence" value="ECO:0007669"/>
    <property type="project" value="UniProtKB-KW"/>
</dbReference>
<dbReference type="InterPro" id="IPR027417">
    <property type="entry name" value="P-loop_NTPase"/>
</dbReference>
<dbReference type="RefSeq" id="XP_013753811.1">
    <property type="nucleotide sequence ID" value="XM_013898357.1"/>
</dbReference>
<dbReference type="eggNOG" id="KOG0392">
    <property type="taxonomic scope" value="Eukaryota"/>
</dbReference>
<dbReference type="GO" id="GO:0003677">
    <property type="term" value="F:DNA binding"/>
    <property type="evidence" value="ECO:0007669"/>
    <property type="project" value="UniProtKB-KW"/>
</dbReference>
<evidence type="ECO:0000256" key="3">
    <source>
        <dbReference type="ARBA" id="ARBA00023125"/>
    </source>
</evidence>
<dbReference type="InterPro" id="IPR016024">
    <property type="entry name" value="ARM-type_fold"/>
</dbReference>
<feature type="domain" description="Helicase ATP-binding" evidence="5">
    <location>
        <begin position="1241"/>
        <end position="1468"/>
    </location>
</feature>
<dbReference type="OMA" id="WYSDIAC"/>
<keyword evidence="8" id="KW-1185">Reference proteome</keyword>
<dbReference type="InterPro" id="IPR014001">
    <property type="entry name" value="Helicase_ATP-bd"/>
</dbReference>
<keyword evidence="2" id="KW-0067">ATP-binding</keyword>
<dbReference type="OrthoDB" id="10252227at2759"/>
<organism evidence="7 8">
    <name type="scientific">Thecamonas trahens ATCC 50062</name>
    <dbReference type="NCBI Taxonomy" id="461836"/>
    <lineage>
        <taxon>Eukaryota</taxon>
        <taxon>Apusozoa</taxon>
        <taxon>Apusomonadida</taxon>
        <taxon>Apusomonadidae</taxon>
        <taxon>Thecamonas</taxon>
    </lineage>
</organism>
<feature type="region of interest" description="Disordered" evidence="4">
    <location>
        <begin position="181"/>
        <end position="209"/>
    </location>
</feature>
<evidence type="ECO:0000256" key="2">
    <source>
        <dbReference type="ARBA" id="ARBA00022806"/>
    </source>
</evidence>
<dbReference type="GO" id="GO:0005524">
    <property type="term" value="F:ATP binding"/>
    <property type="evidence" value="ECO:0007669"/>
    <property type="project" value="InterPro"/>
</dbReference>
<evidence type="ECO:0000313" key="7">
    <source>
        <dbReference type="EMBL" id="KNC54357.1"/>
    </source>
</evidence>
<dbReference type="EMBL" id="GL349488">
    <property type="protein sequence ID" value="KNC54357.1"/>
    <property type="molecule type" value="Genomic_DNA"/>
</dbReference>
<dbReference type="Pfam" id="PF12054">
    <property type="entry name" value="DUF3535"/>
    <property type="match status" value="1"/>
</dbReference>
<dbReference type="GeneID" id="25568592"/>
<keyword evidence="2" id="KW-0547">Nucleotide-binding</keyword>
<dbReference type="PROSITE" id="PS51194">
    <property type="entry name" value="HELICASE_CTER"/>
    <property type="match status" value="1"/>
</dbReference>
<dbReference type="Pfam" id="PF00271">
    <property type="entry name" value="Helicase_C"/>
    <property type="match status" value="1"/>
</dbReference>
<dbReference type="InterPro" id="IPR001650">
    <property type="entry name" value="Helicase_C-like"/>
</dbReference>
<evidence type="ECO:0000256" key="1">
    <source>
        <dbReference type="ARBA" id="ARBA00022801"/>
    </source>
</evidence>
<dbReference type="PROSITE" id="PS51192">
    <property type="entry name" value="HELICASE_ATP_BIND_1"/>
    <property type="match status" value="1"/>
</dbReference>
<evidence type="ECO:0000256" key="4">
    <source>
        <dbReference type="SAM" id="MobiDB-lite"/>
    </source>
</evidence>
<feature type="region of interest" description="Disordered" evidence="4">
    <location>
        <begin position="636"/>
        <end position="672"/>
    </location>
</feature>
<dbReference type="FunFam" id="3.40.50.300:FF:001793">
    <property type="entry name" value="TATA-binding protein-associated factor"/>
    <property type="match status" value="1"/>
</dbReference>
<dbReference type="InterPro" id="IPR049730">
    <property type="entry name" value="SNF2/RAD54-like_C"/>
</dbReference>
<feature type="compositionally biased region" description="Pro residues" evidence="4">
    <location>
        <begin position="1370"/>
        <end position="1379"/>
    </location>
</feature>
<dbReference type="InterPro" id="IPR022707">
    <property type="entry name" value="Mot1_central_dom"/>
</dbReference>
<dbReference type="InterPro" id="IPR000330">
    <property type="entry name" value="SNF2_N"/>
</dbReference>
<dbReference type="Pfam" id="PF00176">
    <property type="entry name" value="SNF2-rel_dom"/>
    <property type="match status" value="1"/>
</dbReference>
<evidence type="ECO:0000259" key="6">
    <source>
        <dbReference type="PROSITE" id="PS51194"/>
    </source>
</evidence>
<dbReference type="STRING" id="461836.A0A0L0DPY0"/>
<sequence>MAETHLDRLLTLLTTGSPLLTSPEWETRTAAGAAMGALAEATPPWNPVIIPPSAAGASSSSVEDRPSADSRLLSFDSFDIDAVLANARPLAGSAGQEYDLDPRSLSANRATRLAAAREALNMRLGLGDSTIGGDMFADMIADDDLEMKATTQPAGSSASSAPAAEEVIADLDGLSARERNQLKRDARRKRARETGAVSSVMAPPTKKTKKLARKRAVAGNKIVVEAVDDDDPAATEWEQYATPEWPFEPLTDELLYDIFNDRWETRHGAAAALRDILKHHAATAGMHNGVSPAANAALHAAWVEDTALRLFCVLLLDRFGDYVSGLVVAPVRETVAQTMGALVAHMVDDNVPRFVSALLALLDHPHWQVRHGGLLGIKYVVLVRMDLVAAWLPLILRPVMRHLSDGEDDVRAVAAQTLAPLASHIVDAFPRLVGPLLSVLWDALLYLDDLTVSTAASLELLAATYAAAPPDSDFKLYNYDETADPAAAAAADIAAAGSAESSHMLHGAPPARLAHLIPRLFPFLRHNDAAVRTATLTTLSTLLSRSSGAWLSAETCMGPLFRLLFQNMLLETKPSLVAASRKLWSALLALDDSAAFIVSVTSPHLLAWTKLLVTPSGTQLDASLLLIPQHSARLRSTAKATREGAKPQPMEVASSSNAPAPAPPSTQPASGLAADPALSSVYGISSRTAGVRMRLNGSAALGLLAAAYAAALPTEANPFVSLLSSLLASQLSVERQAGALILARWAPNTPDLRSPLLDAVLACLGTKASAVPLYGELMLLLERLRAQMGNLVSLFTSHGLPQTKATQALAGAPSAETDVLAAAAYVATTAFAAMDRDMPLTRTGDAAAARTAAQDQLLETIGFLQSLQDKFHLCVQATAAGAAVALAHFPPKLNPLVKALVAAVKKLDVPLLQADAAAHLVALVEAVLPRLPKGPANKICGSMLNALVGDPATVAAADWPEALAGTDREPALLPANLAELNPPKLIGADADRAARAAIGAAAFFHALADSLGASLFSLLPHLETKILAAGLASPATEPQAAVRALALLATLAPKLAVSPEVEAKVASLLPGVFACLVVANAAVRHGASRALAALAGSFTLTVMQTVISSVLPLLDDGTSPLRRLGAAAAVDALVDALGDDVLPYLVFIIVPVLGRMSDPVAAVRTAMANTFGSLIKLMPLEAGAPSPAGMSAELVAQRSAKRSFLDQLLDPTKLEPYELPFTLKGGITLRSYQQDGLNWLAFLRKYALHGVLCDDMGLGKTLQTIAIVAASAVEAAAAPHATPASLGLPTLVVAPTTLVEHWAMEMTKFVPDGILCPIAFRGPPKKRLEALRGWVTGVDAYAAWIKAVRKAGKSAKGAKGGKGEPAVGALPPPPPPPLAWAPREQRPSQALPVVVCSYEVMRNDVELLSQLPFGYCVLDEGHVIKNPKSLVAQAVKRVPASHRLILSGTPIQNNVLELWSLFDFLMPGFLWSEGRFQAVYGKPIVASRDAKCSEAEQEAGALALEALHRQVLPFLMRRLKEEVLDDLPPKIIQDVYCTLSPLQRELYAAVDEVGLGGKGASSKVHIFRTLQYLRKVINHPTLALTPSHGMYAEVMGRYAQPDKALHTLAQAPKLKVLAELLEQCGITGAPETRTGGGGHRVLIFAQSKALLDLIESDVFESVLPGVTYMRLDGSVASSKRQAVVNKFNSDPTIDVLLLTTSVGGLGLNLTGADTVVFMDHDWNPMKDLQAMDRAHRLGQKRVVNVYRLIAKGTLEDKIMGLQQFKLNVANTVVSSENSSMLTMSTDRLIDLFELGDDAESGAAAGSAAPESAAAAAAAESAAGSSGQGGKLGAILNSLGELWDDGEYQDQFDLGAFLESMPTKE</sequence>
<dbReference type="SUPFAM" id="SSF48371">
    <property type="entry name" value="ARM repeat"/>
    <property type="match status" value="1"/>
</dbReference>
<dbReference type="Gene3D" id="1.25.10.10">
    <property type="entry name" value="Leucine-rich Repeat Variant"/>
    <property type="match status" value="2"/>
</dbReference>
<keyword evidence="2" id="KW-0347">Helicase</keyword>
<feature type="region of interest" description="Disordered" evidence="4">
    <location>
        <begin position="1355"/>
        <end position="1380"/>
    </location>
</feature>
<dbReference type="Gene3D" id="3.40.50.10810">
    <property type="entry name" value="Tandem AAA-ATPase domain"/>
    <property type="match status" value="2"/>
</dbReference>
<evidence type="ECO:0000259" key="5">
    <source>
        <dbReference type="PROSITE" id="PS51192"/>
    </source>
</evidence>
<proteinExistence type="predicted"/>
<dbReference type="SUPFAM" id="SSF52540">
    <property type="entry name" value="P-loop containing nucleoside triphosphate hydrolases"/>
    <property type="match status" value="2"/>
</dbReference>
<dbReference type="CDD" id="cd18793">
    <property type="entry name" value="SF2_C_SNF"/>
    <property type="match status" value="1"/>
</dbReference>